<feature type="domain" description="Multidrug resistance protein MdtA-like C-terminal permuted SH3" evidence="13">
    <location>
        <begin position="333"/>
        <end position="391"/>
    </location>
</feature>
<accession>A0A8S8XDM5</accession>
<evidence type="ECO:0000256" key="5">
    <source>
        <dbReference type="ARBA" id="ARBA00022519"/>
    </source>
</evidence>
<evidence type="ECO:0000259" key="13">
    <source>
        <dbReference type="Pfam" id="PF25967"/>
    </source>
</evidence>
<dbReference type="Gene3D" id="2.40.50.100">
    <property type="match status" value="1"/>
</dbReference>
<dbReference type="InterPro" id="IPR006143">
    <property type="entry name" value="RND_pump_MFP"/>
</dbReference>
<feature type="region of interest" description="Disordered" evidence="8">
    <location>
        <begin position="399"/>
        <end position="507"/>
    </location>
</feature>
<dbReference type="Proteomes" id="UP000681075">
    <property type="component" value="Unassembled WGS sequence"/>
</dbReference>
<evidence type="ECO:0000256" key="2">
    <source>
        <dbReference type="ARBA" id="ARBA00009477"/>
    </source>
</evidence>
<gene>
    <name evidence="14" type="ORF">TMPK1_21260</name>
</gene>
<dbReference type="InterPro" id="IPR058626">
    <property type="entry name" value="MdtA-like_b-barrel"/>
</dbReference>
<dbReference type="Gene3D" id="1.10.287.470">
    <property type="entry name" value="Helix hairpin bin"/>
    <property type="match status" value="1"/>
</dbReference>
<evidence type="ECO:0000256" key="6">
    <source>
        <dbReference type="ARBA" id="ARBA00023136"/>
    </source>
</evidence>
<dbReference type="NCBIfam" id="NF008589">
    <property type="entry name" value="PRK11556.1"/>
    <property type="match status" value="1"/>
</dbReference>
<dbReference type="PANTHER" id="PTHR30469">
    <property type="entry name" value="MULTIDRUG RESISTANCE PROTEIN MDTA"/>
    <property type="match status" value="1"/>
</dbReference>
<evidence type="ECO:0000259" key="10">
    <source>
        <dbReference type="Pfam" id="PF25876"/>
    </source>
</evidence>
<dbReference type="EMBL" id="BOPV01000001">
    <property type="protein sequence ID" value="GIL39889.1"/>
    <property type="molecule type" value="Genomic_DNA"/>
</dbReference>
<dbReference type="NCBIfam" id="TIGR01730">
    <property type="entry name" value="RND_mfp"/>
    <property type="match status" value="1"/>
</dbReference>
<feature type="domain" description="Multidrug resistance protein MdtA-like beta-barrel" evidence="12">
    <location>
        <begin position="243"/>
        <end position="326"/>
    </location>
</feature>
<evidence type="ECO:0000256" key="3">
    <source>
        <dbReference type="ARBA" id="ARBA00022448"/>
    </source>
</evidence>
<evidence type="ECO:0000256" key="9">
    <source>
        <dbReference type="SAM" id="Phobius"/>
    </source>
</evidence>
<dbReference type="InterPro" id="IPR058627">
    <property type="entry name" value="MdtA-like_C"/>
</dbReference>
<evidence type="ECO:0000256" key="4">
    <source>
        <dbReference type="ARBA" id="ARBA00022475"/>
    </source>
</evidence>
<keyword evidence="9" id="KW-1133">Transmembrane helix</keyword>
<dbReference type="Gene3D" id="2.40.30.170">
    <property type="match status" value="1"/>
</dbReference>
<protein>
    <submittedName>
        <fullName evidence="14">Uncharacterized protein</fullName>
    </submittedName>
</protein>
<dbReference type="Pfam" id="PF25944">
    <property type="entry name" value="Beta-barrel_RND"/>
    <property type="match status" value="1"/>
</dbReference>
<name>A0A8S8XDM5_9PROT</name>
<keyword evidence="9" id="KW-0812">Transmembrane</keyword>
<keyword evidence="7" id="KW-0175">Coiled coil</keyword>
<dbReference type="Pfam" id="PF25967">
    <property type="entry name" value="RND-MFP_C"/>
    <property type="match status" value="1"/>
</dbReference>
<feature type="coiled-coil region" evidence="7">
    <location>
        <begin position="137"/>
        <end position="164"/>
    </location>
</feature>
<evidence type="ECO:0000259" key="11">
    <source>
        <dbReference type="Pfam" id="PF25917"/>
    </source>
</evidence>
<organism evidence="14 15">
    <name type="scientific">Roseiterribacter gracilis</name>
    <dbReference type="NCBI Taxonomy" id="2812848"/>
    <lineage>
        <taxon>Bacteria</taxon>
        <taxon>Pseudomonadati</taxon>
        <taxon>Pseudomonadota</taxon>
        <taxon>Alphaproteobacteria</taxon>
        <taxon>Rhodospirillales</taxon>
        <taxon>Roseiterribacteraceae</taxon>
        <taxon>Roseiterribacter</taxon>
    </lineage>
</organism>
<dbReference type="Pfam" id="PF25876">
    <property type="entry name" value="HH_MFP_RND"/>
    <property type="match status" value="1"/>
</dbReference>
<reference evidence="14" key="1">
    <citation type="submission" date="2021-02" db="EMBL/GenBank/DDBJ databases">
        <title>Genome sequence of Rhodospirillales sp. strain TMPK1 isolated from soil.</title>
        <authorList>
            <person name="Nakai R."/>
            <person name="Kusada H."/>
            <person name="Tamaki H."/>
        </authorList>
    </citation>
    <scope>NUCLEOTIDE SEQUENCE</scope>
    <source>
        <strain evidence="14">TMPK1</strain>
    </source>
</reference>
<dbReference type="SUPFAM" id="SSF111369">
    <property type="entry name" value="HlyD-like secretion proteins"/>
    <property type="match status" value="1"/>
</dbReference>
<dbReference type="InterPro" id="IPR058625">
    <property type="entry name" value="MdtA-like_BSH"/>
</dbReference>
<evidence type="ECO:0000256" key="8">
    <source>
        <dbReference type="SAM" id="MobiDB-lite"/>
    </source>
</evidence>
<feature type="domain" description="Multidrug resistance protein MdtA-like barrel-sandwich hybrid" evidence="11">
    <location>
        <begin position="97"/>
        <end position="237"/>
    </location>
</feature>
<keyword evidence="3" id="KW-0813">Transport</keyword>
<dbReference type="Gene3D" id="2.40.420.20">
    <property type="match status" value="1"/>
</dbReference>
<comment type="similarity">
    <text evidence="2">Belongs to the membrane fusion protein (MFP) (TC 8.A.1) family.</text>
</comment>
<feature type="compositionally biased region" description="Low complexity" evidence="8">
    <location>
        <begin position="444"/>
        <end position="473"/>
    </location>
</feature>
<feature type="compositionally biased region" description="Low complexity" evidence="8">
    <location>
        <begin position="481"/>
        <end position="507"/>
    </location>
</feature>
<dbReference type="Pfam" id="PF25917">
    <property type="entry name" value="BSH_RND"/>
    <property type="match status" value="1"/>
</dbReference>
<keyword evidence="4" id="KW-1003">Cell membrane</keyword>
<keyword evidence="5" id="KW-0997">Cell inner membrane</keyword>
<dbReference type="PANTHER" id="PTHR30469:SF12">
    <property type="entry name" value="MULTIDRUG RESISTANCE PROTEIN MDTA"/>
    <property type="match status" value="1"/>
</dbReference>
<evidence type="ECO:0000259" key="12">
    <source>
        <dbReference type="Pfam" id="PF25944"/>
    </source>
</evidence>
<comment type="caution">
    <text evidence="14">The sequence shown here is derived from an EMBL/GenBank/DDBJ whole genome shotgun (WGS) entry which is preliminary data.</text>
</comment>
<evidence type="ECO:0000256" key="7">
    <source>
        <dbReference type="SAM" id="Coils"/>
    </source>
</evidence>
<keyword evidence="15" id="KW-1185">Reference proteome</keyword>
<dbReference type="GO" id="GO:0015562">
    <property type="term" value="F:efflux transmembrane transporter activity"/>
    <property type="evidence" value="ECO:0007669"/>
    <property type="project" value="TreeGrafter"/>
</dbReference>
<evidence type="ECO:0000256" key="1">
    <source>
        <dbReference type="ARBA" id="ARBA00004236"/>
    </source>
</evidence>
<keyword evidence="6 9" id="KW-0472">Membrane</keyword>
<dbReference type="GO" id="GO:1990281">
    <property type="term" value="C:efflux pump complex"/>
    <property type="evidence" value="ECO:0007669"/>
    <property type="project" value="TreeGrafter"/>
</dbReference>
<dbReference type="InterPro" id="IPR058624">
    <property type="entry name" value="MdtA-like_HH"/>
</dbReference>
<sequence length="507" mass="52833">MTPYEQQKNRGRRNAFDVAGTRAWIRRLTGDRRALVLGAVIVAVLLVIWLAVSRSSAPPQGGRFRGIGPTPVAVATVENGDVPVERAALGTVTPLATVTLRAQIAGRLVQVGFKEGQTVKAGDLLAQVDPRPYQFALDQAKGQLERDQALLRNAEIDLARYQTLAKQDSIAKQQLDTQAALVRQYKGVVQSDQANVDTAALNLDYTRIVAPIPGRVGLRQVDVGNLVSQGDANGVVMLTQTKPITVVFTLPEDDLPLVLPRLRSGATLPVVAIDRSGKTKLGEGVVSAVDSQIDQTSGTVRLKAQFANDDEALFPNQFVNVKVVVDVRKDVPVISAAAVQRGAPGTFVWVVGEDKTVTARPVTLGVTSGDRIAIEQGLQKGERIVIDGADRVKEGAAVLLPGETPPNFVPGQGNGAGGRGARREGGAPGGQNRGAPGSQPPLPATGAQGPNAAAPGAQTPTAQPAESGAPQQPGERRRRAAPPADGAAAPATPSTTAPAAPAPNAQR</sequence>
<proteinExistence type="inferred from homology"/>
<feature type="transmembrane region" description="Helical" evidence="9">
    <location>
        <begin position="34"/>
        <end position="52"/>
    </location>
</feature>
<dbReference type="AlphaFoldDB" id="A0A8S8XDM5"/>
<feature type="domain" description="Multidrug resistance protein MdtA-like alpha-helical hairpin" evidence="10">
    <location>
        <begin position="137"/>
        <end position="206"/>
    </location>
</feature>
<evidence type="ECO:0000313" key="15">
    <source>
        <dbReference type="Proteomes" id="UP000681075"/>
    </source>
</evidence>
<comment type="subcellular location">
    <subcellularLocation>
        <location evidence="1">Cell membrane</location>
    </subcellularLocation>
</comment>
<evidence type="ECO:0000313" key="14">
    <source>
        <dbReference type="EMBL" id="GIL39889.1"/>
    </source>
</evidence>